<name>A0AAV4FAR8_9GAST</name>
<organism evidence="22 23">
    <name type="scientific">Elysia marginata</name>
    <dbReference type="NCBI Taxonomy" id="1093978"/>
    <lineage>
        <taxon>Eukaryota</taxon>
        <taxon>Metazoa</taxon>
        <taxon>Spiralia</taxon>
        <taxon>Lophotrochozoa</taxon>
        <taxon>Mollusca</taxon>
        <taxon>Gastropoda</taxon>
        <taxon>Heterobranchia</taxon>
        <taxon>Euthyneura</taxon>
        <taxon>Panpulmonata</taxon>
        <taxon>Sacoglossa</taxon>
        <taxon>Placobranchoidea</taxon>
        <taxon>Plakobranchidae</taxon>
        <taxon>Elysia</taxon>
    </lineage>
</organism>
<dbReference type="EC" id="2.4.1.122" evidence="6"/>
<dbReference type="InterPro" id="IPR003378">
    <property type="entry name" value="Fringe-like_glycosylTrfase"/>
</dbReference>
<evidence type="ECO:0000256" key="20">
    <source>
        <dbReference type="SAM" id="MobiDB-lite"/>
    </source>
</evidence>
<dbReference type="InterPro" id="IPR026050">
    <property type="entry name" value="C1GALT1/C1GALT1_chp1"/>
</dbReference>
<dbReference type="PANTHER" id="PTHR23033">
    <property type="entry name" value="BETA1,3-GALACTOSYLTRANSFERASE"/>
    <property type="match status" value="1"/>
</dbReference>
<keyword evidence="23" id="KW-1185">Reference proteome</keyword>
<evidence type="ECO:0000313" key="23">
    <source>
        <dbReference type="Proteomes" id="UP000762676"/>
    </source>
</evidence>
<evidence type="ECO:0000256" key="6">
    <source>
        <dbReference type="ARBA" id="ARBA00012557"/>
    </source>
</evidence>
<accession>A0AAV4FAR8</accession>
<dbReference type="EMBL" id="BMAT01004157">
    <property type="protein sequence ID" value="GFR69425.1"/>
    <property type="molecule type" value="Genomic_DNA"/>
</dbReference>
<evidence type="ECO:0000256" key="16">
    <source>
        <dbReference type="ARBA" id="ARBA00023180"/>
    </source>
</evidence>
<dbReference type="Proteomes" id="UP000762676">
    <property type="component" value="Unassembled WGS sequence"/>
</dbReference>
<evidence type="ECO:0000313" key="22">
    <source>
        <dbReference type="EMBL" id="GFR69425.1"/>
    </source>
</evidence>
<evidence type="ECO:0000256" key="18">
    <source>
        <dbReference type="ARBA" id="ARBA00040898"/>
    </source>
</evidence>
<keyword evidence="15" id="KW-1015">Disulfide bond</keyword>
<comment type="caution">
    <text evidence="22">The sequence shown here is derived from an EMBL/GenBank/DDBJ whole genome shotgun (WGS) entry which is preliminary data.</text>
</comment>
<keyword evidence="14" id="KW-0472">Membrane</keyword>
<dbReference type="GO" id="GO:0030145">
    <property type="term" value="F:manganese ion binding"/>
    <property type="evidence" value="ECO:0007669"/>
    <property type="project" value="UniProtKB-ARBA"/>
</dbReference>
<dbReference type="GO" id="GO:0000166">
    <property type="term" value="F:nucleotide binding"/>
    <property type="evidence" value="ECO:0007669"/>
    <property type="project" value="UniProtKB-KW"/>
</dbReference>
<keyword evidence="10" id="KW-0479">Metal-binding</keyword>
<dbReference type="PANTHER" id="PTHR23033:SF14">
    <property type="entry name" value="GLYCOPROTEIN-N-ACETYLGALACTOSAMINE 3-BETA-GALACTOSYLTRANSFERASE 1-RELATED"/>
    <property type="match status" value="1"/>
</dbReference>
<keyword evidence="9" id="KW-0812">Transmembrane</keyword>
<keyword evidence="16" id="KW-0325">Glycoprotein</keyword>
<evidence type="ECO:0000256" key="8">
    <source>
        <dbReference type="ARBA" id="ARBA00022679"/>
    </source>
</evidence>
<evidence type="ECO:0000256" key="17">
    <source>
        <dbReference type="ARBA" id="ARBA00023211"/>
    </source>
</evidence>
<dbReference type="AlphaFoldDB" id="A0AAV4FAR8"/>
<dbReference type="Gene3D" id="3.90.550.50">
    <property type="match status" value="1"/>
</dbReference>
<dbReference type="FunFam" id="3.90.550.50:FF:000017">
    <property type="entry name" value="Glycoprotein-N-acetylgalactosamine 3-beta-galactosyltransferase 1"/>
    <property type="match status" value="1"/>
</dbReference>
<evidence type="ECO:0000256" key="10">
    <source>
        <dbReference type="ARBA" id="ARBA00022723"/>
    </source>
</evidence>
<comment type="function">
    <text evidence="19">Glycosyltransferase that generates the core 1 O-glycan Gal-beta1-3GalNAc-alpha1-Ser/Thr (T antigen), which is a precursor for many extended O-glycans in glycoproteins.</text>
</comment>
<dbReference type="GO" id="GO:0016020">
    <property type="term" value="C:membrane"/>
    <property type="evidence" value="ECO:0007669"/>
    <property type="project" value="UniProtKB-SubCell"/>
</dbReference>
<evidence type="ECO:0000256" key="3">
    <source>
        <dbReference type="ARBA" id="ARBA00004922"/>
    </source>
</evidence>
<evidence type="ECO:0000256" key="15">
    <source>
        <dbReference type="ARBA" id="ARBA00023157"/>
    </source>
</evidence>
<evidence type="ECO:0000256" key="2">
    <source>
        <dbReference type="ARBA" id="ARBA00004606"/>
    </source>
</evidence>
<sequence length="377" mass="43046">METPLRVMSLVYVRSNRSFIRGLVVGLSISMIFILQENCRQLFMSQVHETPSKPQLTGQGTHAQRTSLTKGPETNTSGRVDDASDFLHRWLKSEDIEAEQHSFKDEKHHHDDDTLAQSLFNKVKVACWILTQPKNLMKKAIHVQNTWAKRCNIHLFMSSVENTTFPVVGLNVSEGREHLTAKSMRAFKYLYDHHLDDADWFIKADDDTYVILENLRYFLSDEDPQQPVYFGQRFKPFVKQGYASGGGGYVLSKESLRRFGSTGFNNSALCASDRGAEDIEMGKCLQNLGVLLKPSLDALGRTRFHCFTPEFFVTGSVPKWYKSYDLDGIKVGVGNISDYPISFHYVSPQQMNSLEFYTYHLQAYGIINHPQSLNRPH</sequence>
<keyword evidence="7" id="KW-0328">Glycosyltransferase</keyword>
<feature type="domain" description="Fringe-like glycosyltransferase" evidence="21">
    <location>
        <begin position="143"/>
        <end position="293"/>
    </location>
</feature>
<comment type="similarity">
    <text evidence="4">Belongs to the glycosyltransferase 31 family. Beta3-Gal-T subfamily.</text>
</comment>
<keyword evidence="11" id="KW-0547">Nucleotide-binding</keyword>
<proteinExistence type="inferred from homology"/>
<evidence type="ECO:0000256" key="14">
    <source>
        <dbReference type="ARBA" id="ARBA00023136"/>
    </source>
</evidence>
<evidence type="ECO:0000256" key="7">
    <source>
        <dbReference type="ARBA" id="ARBA00022676"/>
    </source>
</evidence>
<keyword evidence="17" id="KW-0464">Manganese</keyword>
<dbReference type="GO" id="GO:0016263">
    <property type="term" value="F:glycoprotein-N-acetylgalactosamine 3-beta-galactosyltransferase activity"/>
    <property type="evidence" value="ECO:0007669"/>
    <property type="project" value="UniProtKB-EC"/>
</dbReference>
<comment type="pathway">
    <text evidence="3">Protein modification; protein glycosylation.</text>
</comment>
<evidence type="ECO:0000259" key="21">
    <source>
        <dbReference type="Pfam" id="PF02434"/>
    </source>
</evidence>
<dbReference type="Pfam" id="PF02434">
    <property type="entry name" value="Fringe"/>
    <property type="match status" value="1"/>
</dbReference>
<comment type="subunit">
    <text evidence="5">Homodimer; disulfide-linked.</text>
</comment>
<feature type="region of interest" description="Disordered" evidence="20">
    <location>
        <begin position="50"/>
        <end position="81"/>
    </location>
</feature>
<evidence type="ECO:0000256" key="19">
    <source>
        <dbReference type="ARBA" id="ARBA00059245"/>
    </source>
</evidence>
<comment type="cofactor">
    <cofactor evidence="1">
        <name>Mn(2+)</name>
        <dbReference type="ChEBI" id="CHEBI:29035"/>
    </cofactor>
</comment>
<keyword evidence="13" id="KW-1133">Transmembrane helix</keyword>
<keyword evidence="12" id="KW-0735">Signal-anchor</keyword>
<reference evidence="22 23" key="1">
    <citation type="journal article" date="2021" name="Elife">
        <title>Chloroplast acquisition without the gene transfer in kleptoplastic sea slugs, Plakobranchus ocellatus.</title>
        <authorList>
            <person name="Maeda T."/>
            <person name="Takahashi S."/>
            <person name="Yoshida T."/>
            <person name="Shimamura S."/>
            <person name="Takaki Y."/>
            <person name="Nagai Y."/>
            <person name="Toyoda A."/>
            <person name="Suzuki Y."/>
            <person name="Arimoto A."/>
            <person name="Ishii H."/>
            <person name="Satoh N."/>
            <person name="Nishiyama T."/>
            <person name="Hasebe M."/>
            <person name="Maruyama T."/>
            <person name="Minagawa J."/>
            <person name="Obokata J."/>
            <person name="Shigenobu S."/>
        </authorList>
    </citation>
    <scope>NUCLEOTIDE SEQUENCE [LARGE SCALE GENOMIC DNA]</scope>
</reference>
<feature type="compositionally biased region" description="Polar residues" evidence="20">
    <location>
        <begin position="50"/>
        <end position="78"/>
    </location>
</feature>
<evidence type="ECO:0000256" key="4">
    <source>
        <dbReference type="ARBA" id="ARBA00006462"/>
    </source>
</evidence>
<evidence type="ECO:0000256" key="1">
    <source>
        <dbReference type="ARBA" id="ARBA00001936"/>
    </source>
</evidence>
<comment type="subcellular location">
    <subcellularLocation>
        <location evidence="2">Membrane</location>
        <topology evidence="2">Single-pass type II membrane protein</topology>
    </subcellularLocation>
</comment>
<evidence type="ECO:0000256" key="11">
    <source>
        <dbReference type="ARBA" id="ARBA00022741"/>
    </source>
</evidence>
<evidence type="ECO:0000256" key="13">
    <source>
        <dbReference type="ARBA" id="ARBA00022989"/>
    </source>
</evidence>
<protein>
    <recommendedName>
        <fullName evidence="18">Glycoprotein-N-acetylgalactosamine 3-beta-galactosyltransferase 1</fullName>
        <ecNumber evidence="6">2.4.1.122</ecNumber>
    </recommendedName>
</protein>
<evidence type="ECO:0000256" key="9">
    <source>
        <dbReference type="ARBA" id="ARBA00022692"/>
    </source>
</evidence>
<keyword evidence="8" id="KW-0808">Transferase</keyword>
<evidence type="ECO:0000256" key="5">
    <source>
        <dbReference type="ARBA" id="ARBA00011748"/>
    </source>
</evidence>
<gene>
    <name evidence="22" type="ORF">ElyMa_002049700</name>
</gene>
<evidence type="ECO:0000256" key="12">
    <source>
        <dbReference type="ARBA" id="ARBA00022968"/>
    </source>
</evidence>